<dbReference type="EMBL" id="BMHT01000003">
    <property type="protein sequence ID" value="GGF10511.1"/>
    <property type="molecule type" value="Genomic_DNA"/>
</dbReference>
<keyword evidence="3" id="KW-0067">ATP-binding</keyword>
<proteinExistence type="predicted"/>
<feature type="domain" description="Rad50/SbcC-type AAA" evidence="2">
    <location>
        <begin position="4"/>
        <end position="39"/>
    </location>
</feature>
<protein>
    <submittedName>
        <fullName evidence="3">ATP-binding protein</fullName>
    </submittedName>
</protein>
<evidence type="ECO:0000313" key="4">
    <source>
        <dbReference type="Proteomes" id="UP000632273"/>
    </source>
</evidence>
<accession>A0ABQ1U6A0</accession>
<keyword evidence="3" id="KW-0547">Nucleotide-binding</keyword>
<evidence type="ECO:0000259" key="1">
    <source>
        <dbReference type="Pfam" id="PF13304"/>
    </source>
</evidence>
<dbReference type="InterPro" id="IPR003959">
    <property type="entry name" value="ATPase_AAA_core"/>
</dbReference>
<dbReference type="Pfam" id="PF13476">
    <property type="entry name" value="AAA_23"/>
    <property type="match status" value="1"/>
</dbReference>
<dbReference type="RefSeq" id="WP_188814021.1">
    <property type="nucleotide sequence ID" value="NZ_BMHT01000003.1"/>
</dbReference>
<dbReference type="PANTHER" id="PTHR43581">
    <property type="entry name" value="ATP/GTP PHOSPHATASE"/>
    <property type="match status" value="1"/>
</dbReference>
<comment type="caution">
    <text evidence="3">The sequence shown here is derived from an EMBL/GenBank/DDBJ whole genome shotgun (WGS) entry which is preliminary data.</text>
</comment>
<dbReference type="InterPro" id="IPR027417">
    <property type="entry name" value="P-loop_NTPase"/>
</dbReference>
<dbReference type="InterPro" id="IPR038729">
    <property type="entry name" value="Rad50/SbcC_AAA"/>
</dbReference>
<keyword evidence="4" id="KW-1185">Reference proteome</keyword>
<dbReference type="PANTHER" id="PTHR43581:SF2">
    <property type="entry name" value="EXCINUCLEASE ATPASE SUBUNIT"/>
    <property type="match status" value="1"/>
</dbReference>
<evidence type="ECO:0000259" key="2">
    <source>
        <dbReference type="Pfam" id="PF13476"/>
    </source>
</evidence>
<dbReference type="InterPro" id="IPR051396">
    <property type="entry name" value="Bact_Antivir_Def_Nuclease"/>
</dbReference>
<dbReference type="SUPFAM" id="SSF52540">
    <property type="entry name" value="P-loop containing nucleoside triphosphate hydrolases"/>
    <property type="match status" value="1"/>
</dbReference>
<gene>
    <name evidence="3" type="ORF">GCM10011383_22100</name>
</gene>
<dbReference type="Pfam" id="PF13304">
    <property type="entry name" value="AAA_21"/>
    <property type="match status" value="1"/>
</dbReference>
<evidence type="ECO:0000313" key="3">
    <source>
        <dbReference type="EMBL" id="GGF10511.1"/>
    </source>
</evidence>
<organism evidence="3 4">
    <name type="scientific">Hymenobacter cavernae</name>
    <dbReference type="NCBI Taxonomy" id="2044852"/>
    <lineage>
        <taxon>Bacteria</taxon>
        <taxon>Pseudomonadati</taxon>
        <taxon>Bacteroidota</taxon>
        <taxon>Cytophagia</taxon>
        <taxon>Cytophagales</taxon>
        <taxon>Hymenobacteraceae</taxon>
        <taxon>Hymenobacter</taxon>
    </lineage>
</organism>
<name>A0ABQ1U6A0_9BACT</name>
<feature type="domain" description="ATPase AAA-type core" evidence="1">
    <location>
        <begin position="203"/>
        <end position="298"/>
    </location>
</feature>
<dbReference type="GO" id="GO:0005524">
    <property type="term" value="F:ATP binding"/>
    <property type="evidence" value="ECO:0007669"/>
    <property type="project" value="UniProtKB-KW"/>
</dbReference>
<sequence length="364" mass="40871">MLKRLHVRNFTVFEDANFEFSEGLNVIVGTNGTGKSHVLKLGYAVEYVRDEVEANRARESNDDPSSEGRRLDWLSALRHYLGEVFLTGPVRNLIRRGAEKKGAKVAMSFEEVDRELDFEISDDWTVSESSMLSYKLPSGNGEVGIPIFIPPKEVLSFFPGFISLNNKYRLSFDITYANLFDALALPLLRQPPLFVEPIMNSLQTIMKGRISLENGQFYLYPKDGRPFEINLVAEGIRKFGMLAQLLNNGSLTPETTLYWDEPESNLNPALLKQLAALLVQLAAQGFQIILATHSLFLLKEFHILSREQPQAKVRYFGLTAKPGEATQVATADNLELLPDIVALDAELEQSDRFLDVLNQEDAGV</sequence>
<dbReference type="Proteomes" id="UP000632273">
    <property type="component" value="Unassembled WGS sequence"/>
</dbReference>
<dbReference type="Gene3D" id="3.40.50.300">
    <property type="entry name" value="P-loop containing nucleotide triphosphate hydrolases"/>
    <property type="match status" value="2"/>
</dbReference>
<reference evidence="4" key="1">
    <citation type="journal article" date="2019" name="Int. J. Syst. Evol. Microbiol.">
        <title>The Global Catalogue of Microorganisms (GCM) 10K type strain sequencing project: providing services to taxonomists for standard genome sequencing and annotation.</title>
        <authorList>
            <consortium name="The Broad Institute Genomics Platform"/>
            <consortium name="The Broad Institute Genome Sequencing Center for Infectious Disease"/>
            <person name="Wu L."/>
            <person name="Ma J."/>
        </authorList>
    </citation>
    <scope>NUCLEOTIDE SEQUENCE [LARGE SCALE GENOMIC DNA]</scope>
    <source>
        <strain evidence="4">CGMCC 1.15197</strain>
    </source>
</reference>